<protein>
    <recommendedName>
        <fullName evidence="2">Nephrocystin 3-like N-terminal domain-containing protein</fullName>
    </recommendedName>
</protein>
<reference evidence="3" key="1">
    <citation type="journal article" date="2019" name="Environ. Microbiol.">
        <title>Fungal ecological strategies reflected in gene transcription - a case study of two litter decomposers.</title>
        <authorList>
            <person name="Barbi F."/>
            <person name="Kohler A."/>
            <person name="Barry K."/>
            <person name="Baskaran P."/>
            <person name="Daum C."/>
            <person name="Fauchery L."/>
            <person name="Ihrmark K."/>
            <person name="Kuo A."/>
            <person name="LaButti K."/>
            <person name="Lipzen A."/>
            <person name="Morin E."/>
            <person name="Grigoriev I.V."/>
            <person name="Henrissat B."/>
            <person name="Lindahl B."/>
            <person name="Martin F."/>
        </authorList>
    </citation>
    <scope>NUCLEOTIDE SEQUENCE</scope>
    <source>
        <strain evidence="3">JB14</strain>
    </source>
</reference>
<organism evidence="3 4">
    <name type="scientific">Gymnopus androsaceus JB14</name>
    <dbReference type="NCBI Taxonomy" id="1447944"/>
    <lineage>
        <taxon>Eukaryota</taxon>
        <taxon>Fungi</taxon>
        <taxon>Dikarya</taxon>
        <taxon>Basidiomycota</taxon>
        <taxon>Agaricomycotina</taxon>
        <taxon>Agaricomycetes</taxon>
        <taxon>Agaricomycetidae</taxon>
        <taxon>Agaricales</taxon>
        <taxon>Marasmiineae</taxon>
        <taxon>Omphalotaceae</taxon>
        <taxon>Gymnopus</taxon>
    </lineage>
</organism>
<keyword evidence="1" id="KW-0677">Repeat</keyword>
<feature type="domain" description="Nephrocystin 3-like N-terminal" evidence="2">
    <location>
        <begin position="59"/>
        <end position="227"/>
    </location>
</feature>
<dbReference type="PANTHER" id="PTHR10039">
    <property type="entry name" value="AMELOGENIN"/>
    <property type="match status" value="1"/>
</dbReference>
<dbReference type="Proteomes" id="UP000799118">
    <property type="component" value="Unassembled WGS sequence"/>
</dbReference>
<dbReference type="PANTHER" id="PTHR10039:SF5">
    <property type="entry name" value="NACHT DOMAIN-CONTAINING PROTEIN"/>
    <property type="match status" value="1"/>
</dbReference>
<evidence type="ECO:0000259" key="2">
    <source>
        <dbReference type="Pfam" id="PF24883"/>
    </source>
</evidence>
<dbReference type="AlphaFoldDB" id="A0A6A4IH25"/>
<dbReference type="OrthoDB" id="538223at2759"/>
<dbReference type="EMBL" id="ML769389">
    <property type="protein sequence ID" value="KAE9409023.1"/>
    <property type="molecule type" value="Genomic_DNA"/>
</dbReference>
<dbReference type="SUPFAM" id="SSF52540">
    <property type="entry name" value="P-loop containing nucleoside triphosphate hydrolases"/>
    <property type="match status" value="1"/>
</dbReference>
<keyword evidence="4" id="KW-1185">Reference proteome</keyword>
<sequence length="777" mass="89759">MRNDNSRHILHVFLAEQDYAGLEILHQNTVQGAFYNSEQRFPPPNCHPGTRAQVLRILRSWITDVADTTSIYWLYGGAGVGKSAVAQTISEEFAASHLAASFFFARADPSRNKLSSFFTTISYQLVTSPILGPLLKYPIDLAVRDNPGIIHAALEQQFQELILSPCNWLTVTCRLTTEQWKGFPRLIVIDGLDECIDIASQERLLCIIRKAKTAASALPFKFLICSRPEPRIRNAFRHQDFHPILDCTDIGESFESGKDFANYLRDEFDRIRQEHSQSMVHVAEDWPGAGIIQQLVQKACGQFIYAATVIKYAGDYDGFPVERLEIILQLTVPDDFDSPYPDLDLLYMQILSVCAQRELLLDVMAHILNPTFFEKRYQQTSAFVLEGVFSLAKGKVWSLLSRLHSVLFIPENDHDNITFRHASFIDFLTNRKRSGRYFINMGKQVQHERTLFYLLKIISNSAIDTWKHHFERAQSEFGLEFVDYACTFWNAHFQIIKNSPSSRILTALNQVDLCGILNTTLQCKETSLKVFINTLQNCLNNFQSIVQWAHSSDHLLILDNLIKQDKLFDFGFRMSIPSSLNTHTREFLMPRRGDRYDVDRLSLEMTYSRLTRLTRLRDCPRWDMRQVRNIMHSPWPVRLPILPLNTNPSQFNCDQWNKYPDDFTMIQVDYAECHKEIGLHCIWVLSGTCYLRDVVLYAQVHWINHILNALPSDKTLLVLLDNVALLNKEDATRALEWAKGAKESQDLLVQQLIMRIHRHLKPTCNGPQRRVSIWKER</sequence>
<dbReference type="Pfam" id="PF24883">
    <property type="entry name" value="NPHP3_N"/>
    <property type="match status" value="1"/>
</dbReference>
<evidence type="ECO:0000313" key="3">
    <source>
        <dbReference type="EMBL" id="KAE9409023.1"/>
    </source>
</evidence>
<accession>A0A6A4IH25</accession>
<dbReference type="InterPro" id="IPR056884">
    <property type="entry name" value="NPHP3-like_N"/>
</dbReference>
<evidence type="ECO:0000313" key="4">
    <source>
        <dbReference type="Proteomes" id="UP000799118"/>
    </source>
</evidence>
<dbReference type="Gene3D" id="3.40.50.300">
    <property type="entry name" value="P-loop containing nucleotide triphosphate hydrolases"/>
    <property type="match status" value="1"/>
</dbReference>
<proteinExistence type="predicted"/>
<name>A0A6A4IH25_9AGAR</name>
<evidence type="ECO:0000256" key="1">
    <source>
        <dbReference type="ARBA" id="ARBA00022737"/>
    </source>
</evidence>
<gene>
    <name evidence="3" type="ORF">BT96DRAFT_985345</name>
</gene>
<dbReference type="InterPro" id="IPR027417">
    <property type="entry name" value="P-loop_NTPase"/>
</dbReference>